<organism evidence="7 8">
    <name type="scientific">Dactylosporangium darangshiense</name>
    <dbReference type="NCBI Taxonomy" id="579108"/>
    <lineage>
        <taxon>Bacteria</taxon>
        <taxon>Bacillati</taxon>
        <taxon>Actinomycetota</taxon>
        <taxon>Actinomycetes</taxon>
        <taxon>Micromonosporales</taxon>
        <taxon>Micromonosporaceae</taxon>
        <taxon>Dactylosporangium</taxon>
    </lineage>
</organism>
<keyword evidence="8" id="KW-1185">Reference proteome</keyword>
<reference evidence="8" key="1">
    <citation type="journal article" date="2019" name="Int. J. Syst. Evol. Microbiol.">
        <title>The Global Catalogue of Microorganisms (GCM) 10K type strain sequencing project: providing services to taxonomists for standard genome sequencing and annotation.</title>
        <authorList>
            <consortium name="The Broad Institute Genomics Platform"/>
            <consortium name="The Broad Institute Genome Sequencing Center for Infectious Disease"/>
            <person name="Wu L."/>
            <person name="Ma J."/>
        </authorList>
    </citation>
    <scope>NUCLEOTIDE SEQUENCE [LARGE SCALE GENOMIC DNA]</scope>
    <source>
        <strain evidence="8">JCM 17441</strain>
    </source>
</reference>
<comment type="caution">
    <text evidence="7">The sequence shown here is derived from an EMBL/GenBank/DDBJ whole genome shotgun (WGS) entry which is preliminary data.</text>
</comment>
<dbReference type="InterPro" id="IPR029753">
    <property type="entry name" value="D-isomer_DH_CS"/>
</dbReference>
<dbReference type="InterPro" id="IPR006139">
    <property type="entry name" value="D-isomer_2_OHA_DH_cat_dom"/>
</dbReference>
<dbReference type="InterPro" id="IPR006140">
    <property type="entry name" value="D-isomer_DH_NAD-bd"/>
</dbReference>
<dbReference type="Gene3D" id="3.40.50.720">
    <property type="entry name" value="NAD(P)-binding Rossmann-like Domain"/>
    <property type="match status" value="2"/>
</dbReference>
<dbReference type="Pfam" id="PF02826">
    <property type="entry name" value="2-Hacid_dh_C"/>
    <property type="match status" value="1"/>
</dbReference>
<evidence type="ECO:0000259" key="5">
    <source>
        <dbReference type="Pfam" id="PF00389"/>
    </source>
</evidence>
<protein>
    <submittedName>
        <fullName evidence="7">Hydroxyacid dehydrogenase</fullName>
    </submittedName>
</protein>
<evidence type="ECO:0000256" key="1">
    <source>
        <dbReference type="ARBA" id="ARBA00005854"/>
    </source>
</evidence>
<dbReference type="SUPFAM" id="SSF52283">
    <property type="entry name" value="Formate/glycerate dehydrogenase catalytic domain-like"/>
    <property type="match status" value="1"/>
</dbReference>
<dbReference type="InterPro" id="IPR036291">
    <property type="entry name" value="NAD(P)-bd_dom_sf"/>
</dbReference>
<sequence length="331" mass="34895">MLPVGMIAMSRSVASAVLPGDLMARLADVLRLVGTEATESFDDPAARRGMETAEVLVTGWSCPPLTADVLDAAPKLRAVVHAAGSVKGHVGPEVFARGIVVSSAADANAEPVVDFTLAVLTLAGKRAFGLARQYAATGRHAPFGQRSGNDGRVVGVVGASRIGRRVIARLRAAGFGVLVADPYLDRARAAELGAELADLDELCRRCDVLTLHAPELPETRHLIDGRRLALLRDGALVINTARGSVVDTEALTRECATGRIDACLDVTDPEPLPAGHPLFALDNVWITPHLAGVQGSEVRRLGEYAVAEVERFVAGEPLHGAVRAEELRQLA</sequence>
<dbReference type="PANTHER" id="PTHR10996:SF178">
    <property type="entry name" value="2-HYDROXYACID DEHYDROGENASE YGL185C-RELATED"/>
    <property type="match status" value="1"/>
</dbReference>
<feature type="domain" description="D-isomer specific 2-hydroxyacid dehydrogenase catalytic" evidence="5">
    <location>
        <begin position="51"/>
        <end position="322"/>
    </location>
</feature>
<evidence type="ECO:0000313" key="7">
    <source>
        <dbReference type="EMBL" id="GAA4252952.1"/>
    </source>
</evidence>
<accession>A0ABP8DCZ5</accession>
<dbReference type="Proteomes" id="UP001500620">
    <property type="component" value="Unassembled WGS sequence"/>
</dbReference>
<dbReference type="RefSeq" id="WP_345129969.1">
    <property type="nucleotide sequence ID" value="NZ_BAABAT010000014.1"/>
</dbReference>
<evidence type="ECO:0000256" key="2">
    <source>
        <dbReference type="ARBA" id="ARBA00023002"/>
    </source>
</evidence>
<feature type="domain" description="D-isomer specific 2-hydroxyacid dehydrogenase NAD-binding" evidence="6">
    <location>
        <begin position="125"/>
        <end position="291"/>
    </location>
</feature>
<keyword evidence="3" id="KW-0520">NAD</keyword>
<comment type="similarity">
    <text evidence="1 4">Belongs to the D-isomer specific 2-hydroxyacid dehydrogenase family.</text>
</comment>
<evidence type="ECO:0000259" key="6">
    <source>
        <dbReference type="Pfam" id="PF02826"/>
    </source>
</evidence>
<name>A0ABP8DCZ5_9ACTN</name>
<keyword evidence="2 4" id="KW-0560">Oxidoreductase</keyword>
<dbReference type="CDD" id="cd12167">
    <property type="entry name" value="2-Hacid_dh_8"/>
    <property type="match status" value="1"/>
</dbReference>
<dbReference type="PROSITE" id="PS00671">
    <property type="entry name" value="D_2_HYDROXYACID_DH_3"/>
    <property type="match status" value="1"/>
</dbReference>
<dbReference type="SUPFAM" id="SSF51735">
    <property type="entry name" value="NAD(P)-binding Rossmann-fold domains"/>
    <property type="match status" value="1"/>
</dbReference>
<dbReference type="PANTHER" id="PTHR10996">
    <property type="entry name" value="2-HYDROXYACID DEHYDROGENASE-RELATED"/>
    <property type="match status" value="1"/>
</dbReference>
<dbReference type="EMBL" id="BAABAT010000014">
    <property type="protein sequence ID" value="GAA4252952.1"/>
    <property type="molecule type" value="Genomic_DNA"/>
</dbReference>
<dbReference type="PROSITE" id="PS00670">
    <property type="entry name" value="D_2_HYDROXYACID_DH_2"/>
    <property type="match status" value="1"/>
</dbReference>
<evidence type="ECO:0000313" key="8">
    <source>
        <dbReference type="Proteomes" id="UP001500620"/>
    </source>
</evidence>
<gene>
    <name evidence="7" type="ORF">GCM10022255_051810</name>
</gene>
<dbReference type="InterPro" id="IPR050223">
    <property type="entry name" value="D-isomer_2-hydroxyacid_DH"/>
</dbReference>
<proteinExistence type="inferred from homology"/>
<evidence type="ECO:0000256" key="3">
    <source>
        <dbReference type="ARBA" id="ARBA00023027"/>
    </source>
</evidence>
<evidence type="ECO:0000256" key="4">
    <source>
        <dbReference type="RuleBase" id="RU003719"/>
    </source>
</evidence>
<dbReference type="Pfam" id="PF00389">
    <property type="entry name" value="2-Hacid_dh"/>
    <property type="match status" value="1"/>
</dbReference>